<dbReference type="InterPro" id="IPR011545">
    <property type="entry name" value="DEAD/DEAH_box_helicase_dom"/>
</dbReference>
<dbReference type="SMART" id="SM00490">
    <property type="entry name" value="HELICc"/>
    <property type="match status" value="1"/>
</dbReference>
<keyword evidence="21" id="KW-1185">Reference proteome</keyword>
<evidence type="ECO:0000256" key="10">
    <source>
        <dbReference type="ARBA" id="ARBA00023187"/>
    </source>
</evidence>
<gene>
    <name evidence="20" type="ORF">P43SY_001859</name>
</gene>
<feature type="compositionally biased region" description="Basic residues" evidence="15">
    <location>
        <begin position="691"/>
        <end position="702"/>
    </location>
</feature>
<dbReference type="PROSITE" id="PS00039">
    <property type="entry name" value="DEAD_ATP_HELICASE"/>
    <property type="match status" value="1"/>
</dbReference>
<dbReference type="InterPro" id="IPR057479">
    <property type="entry name" value="PRP28/DDX23-like_helical"/>
</dbReference>
<accession>A0AAD5LFG4</accession>
<evidence type="ECO:0000256" key="9">
    <source>
        <dbReference type="ARBA" id="ARBA00022840"/>
    </source>
</evidence>
<evidence type="ECO:0000259" key="16">
    <source>
        <dbReference type="PROSITE" id="PS50178"/>
    </source>
</evidence>
<evidence type="ECO:0000256" key="12">
    <source>
        <dbReference type="ARBA" id="ARBA00047984"/>
    </source>
</evidence>
<evidence type="ECO:0000256" key="2">
    <source>
        <dbReference type="ARBA" id="ARBA00022664"/>
    </source>
</evidence>
<evidence type="ECO:0000256" key="1">
    <source>
        <dbReference type="ARBA" id="ARBA00012552"/>
    </source>
</evidence>
<feature type="compositionally biased region" description="Low complexity" evidence="15">
    <location>
        <begin position="850"/>
        <end position="861"/>
    </location>
</feature>
<dbReference type="Pfam" id="PF23202">
    <property type="entry name" value="PAH_ZNF598"/>
    <property type="match status" value="1"/>
</dbReference>
<keyword evidence="3" id="KW-0479">Metal-binding</keyword>
<keyword evidence="8" id="KW-0862">Zinc</keyword>
<feature type="compositionally biased region" description="Low complexity" evidence="15">
    <location>
        <begin position="790"/>
        <end position="809"/>
    </location>
</feature>
<dbReference type="GO" id="GO:0005524">
    <property type="term" value="F:ATP binding"/>
    <property type="evidence" value="ECO:0007669"/>
    <property type="project" value="UniProtKB-KW"/>
</dbReference>
<dbReference type="CDD" id="cd18787">
    <property type="entry name" value="SF2_C_DEAD"/>
    <property type="match status" value="1"/>
</dbReference>
<dbReference type="CDD" id="cd00065">
    <property type="entry name" value="FYVE_like_SF"/>
    <property type="match status" value="1"/>
</dbReference>
<dbReference type="Pfam" id="PF04366">
    <property type="entry name" value="Ysc84"/>
    <property type="match status" value="1"/>
</dbReference>
<dbReference type="InterPro" id="IPR001650">
    <property type="entry name" value="Helicase_C-like"/>
</dbReference>
<feature type="region of interest" description="Disordered" evidence="15">
    <location>
        <begin position="208"/>
        <end position="260"/>
    </location>
</feature>
<keyword evidence="7" id="KW-0347">Helicase</keyword>
<evidence type="ECO:0000313" key="20">
    <source>
        <dbReference type="EMBL" id="KAJ0399275.1"/>
    </source>
</evidence>
<comment type="caution">
    <text evidence="20">The sequence shown here is derived from an EMBL/GenBank/DDBJ whole genome shotgun (WGS) entry which is preliminary data.</text>
</comment>
<feature type="domain" description="Helicase C-terminal" evidence="18">
    <location>
        <begin position="1385"/>
        <end position="1541"/>
    </location>
</feature>
<dbReference type="InterPro" id="IPR017455">
    <property type="entry name" value="Znf_FYVE-rel"/>
</dbReference>
<evidence type="ECO:0000256" key="11">
    <source>
        <dbReference type="ARBA" id="ARBA00037954"/>
    </source>
</evidence>
<evidence type="ECO:0000256" key="4">
    <source>
        <dbReference type="ARBA" id="ARBA00022741"/>
    </source>
</evidence>
<dbReference type="InterPro" id="IPR014001">
    <property type="entry name" value="Helicase_ATP-bd"/>
</dbReference>
<keyword evidence="5 13" id="KW-0863">Zinc-finger</keyword>
<feature type="region of interest" description="Disordered" evidence="15">
    <location>
        <begin position="689"/>
        <end position="730"/>
    </location>
</feature>
<dbReference type="Pfam" id="PF00270">
    <property type="entry name" value="DEAD"/>
    <property type="match status" value="1"/>
</dbReference>
<dbReference type="GO" id="GO:0008270">
    <property type="term" value="F:zinc ion binding"/>
    <property type="evidence" value="ECO:0007669"/>
    <property type="project" value="UniProtKB-KW"/>
</dbReference>
<dbReference type="GO" id="GO:0006397">
    <property type="term" value="P:mRNA processing"/>
    <property type="evidence" value="ECO:0007669"/>
    <property type="project" value="UniProtKB-KW"/>
</dbReference>
<dbReference type="SMART" id="SM00487">
    <property type="entry name" value="DEXDc"/>
    <property type="match status" value="1"/>
</dbReference>
<dbReference type="EMBL" id="JAKCXM010000188">
    <property type="protein sequence ID" value="KAJ0399275.1"/>
    <property type="molecule type" value="Genomic_DNA"/>
</dbReference>
<evidence type="ECO:0000256" key="15">
    <source>
        <dbReference type="SAM" id="MobiDB-lite"/>
    </source>
</evidence>
<dbReference type="CDD" id="cd17945">
    <property type="entry name" value="DEADc_DDX23"/>
    <property type="match status" value="1"/>
</dbReference>
<feature type="region of interest" description="Disordered" evidence="15">
    <location>
        <begin position="832"/>
        <end position="923"/>
    </location>
</feature>
<dbReference type="PANTHER" id="PTHR47958">
    <property type="entry name" value="ATP-DEPENDENT RNA HELICASE DBP3"/>
    <property type="match status" value="1"/>
</dbReference>
<evidence type="ECO:0000256" key="6">
    <source>
        <dbReference type="ARBA" id="ARBA00022801"/>
    </source>
</evidence>
<evidence type="ECO:0000256" key="3">
    <source>
        <dbReference type="ARBA" id="ARBA00022723"/>
    </source>
</evidence>
<dbReference type="GO" id="GO:0016787">
    <property type="term" value="F:hydrolase activity"/>
    <property type="evidence" value="ECO:0007669"/>
    <property type="project" value="UniProtKB-KW"/>
</dbReference>
<protein>
    <recommendedName>
        <fullName evidence="1">RNA helicase</fullName>
        <ecNumber evidence="1">3.6.4.13</ecNumber>
    </recommendedName>
</protein>
<evidence type="ECO:0000313" key="21">
    <source>
        <dbReference type="Proteomes" id="UP001209570"/>
    </source>
</evidence>
<dbReference type="Pfam" id="PF25430">
    <property type="entry name" value="DDX23"/>
    <property type="match status" value="1"/>
</dbReference>
<dbReference type="CDD" id="cd11526">
    <property type="entry name" value="SYLF_FYVE"/>
    <property type="match status" value="1"/>
</dbReference>
<dbReference type="SUPFAM" id="SSF52540">
    <property type="entry name" value="P-loop containing nucleoside triphosphate hydrolases"/>
    <property type="match status" value="1"/>
</dbReference>
<evidence type="ECO:0000256" key="5">
    <source>
        <dbReference type="ARBA" id="ARBA00022771"/>
    </source>
</evidence>
<dbReference type="Proteomes" id="UP001209570">
    <property type="component" value="Unassembled WGS sequence"/>
</dbReference>
<dbReference type="InterPro" id="IPR000306">
    <property type="entry name" value="Znf_FYVE"/>
</dbReference>
<dbReference type="PROSITE" id="PS50178">
    <property type="entry name" value="ZF_FYVE"/>
    <property type="match status" value="1"/>
</dbReference>
<dbReference type="Gene3D" id="3.30.40.10">
    <property type="entry name" value="Zinc/RING finger domain, C3HC4 (zinc finger)"/>
    <property type="match status" value="1"/>
</dbReference>
<evidence type="ECO:0000256" key="7">
    <source>
        <dbReference type="ARBA" id="ARBA00022806"/>
    </source>
</evidence>
<proteinExistence type="inferred from homology"/>
<dbReference type="Pfam" id="PF01363">
    <property type="entry name" value="FYVE"/>
    <property type="match status" value="1"/>
</dbReference>
<dbReference type="PROSITE" id="PS51192">
    <property type="entry name" value="HELICASE_ATP_BIND_1"/>
    <property type="match status" value="1"/>
</dbReference>
<name>A0AAD5LFG4_PYTIN</name>
<evidence type="ECO:0000256" key="13">
    <source>
        <dbReference type="PROSITE-ProRule" id="PRU00091"/>
    </source>
</evidence>
<organism evidence="20 21">
    <name type="scientific">Pythium insidiosum</name>
    <name type="common">Pythiosis disease agent</name>
    <dbReference type="NCBI Taxonomy" id="114742"/>
    <lineage>
        <taxon>Eukaryota</taxon>
        <taxon>Sar</taxon>
        <taxon>Stramenopiles</taxon>
        <taxon>Oomycota</taxon>
        <taxon>Peronosporomycetes</taxon>
        <taxon>Pythiales</taxon>
        <taxon>Pythiaceae</taxon>
        <taxon>Pythium</taxon>
    </lineage>
</organism>
<dbReference type="SMART" id="SM00064">
    <property type="entry name" value="FYVE"/>
    <property type="match status" value="1"/>
</dbReference>
<dbReference type="Pfam" id="PF00271">
    <property type="entry name" value="Helicase_C"/>
    <property type="match status" value="1"/>
</dbReference>
<comment type="catalytic activity">
    <reaction evidence="12">
        <text>ATP + H2O = ADP + phosphate + H(+)</text>
        <dbReference type="Rhea" id="RHEA:13065"/>
        <dbReference type="ChEBI" id="CHEBI:15377"/>
        <dbReference type="ChEBI" id="CHEBI:15378"/>
        <dbReference type="ChEBI" id="CHEBI:30616"/>
        <dbReference type="ChEBI" id="CHEBI:43474"/>
        <dbReference type="ChEBI" id="CHEBI:456216"/>
        <dbReference type="EC" id="3.6.4.13"/>
    </reaction>
</comment>
<feature type="domain" description="DEAD-box RNA helicase Q" evidence="19">
    <location>
        <begin position="1113"/>
        <end position="1141"/>
    </location>
</feature>
<dbReference type="SUPFAM" id="SSF57903">
    <property type="entry name" value="FYVE/PHD zinc finger"/>
    <property type="match status" value="1"/>
</dbReference>
<keyword evidence="9" id="KW-0067">ATP-binding</keyword>
<evidence type="ECO:0000259" key="19">
    <source>
        <dbReference type="PROSITE" id="PS51195"/>
    </source>
</evidence>
<evidence type="ECO:0000256" key="14">
    <source>
        <dbReference type="PROSITE-ProRule" id="PRU00552"/>
    </source>
</evidence>
<dbReference type="Gene3D" id="3.40.50.300">
    <property type="entry name" value="P-loop containing nucleotide triphosphate hydrolases"/>
    <property type="match status" value="2"/>
</dbReference>
<evidence type="ECO:0000259" key="17">
    <source>
        <dbReference type="PROSITE" id="PS51192"/>
    </source>
</evidence>
<feature type="region of interest" description="Disordered" evidence="15">
    <location>
        <begin position="1537"/>
        <end position="1556"/>
    </location>
</feature>
<keyword evidence="6" id="KW-0378">Hydrolase</keyword>
<dbReference type="InterPro" id="IPR013083">
    <property type="entry name" value="Znf_RING/FYVE/PHD"/>
</dbReference>
<dbReference type="InterPro" id="IPR027417">
    <property type="entry name" value="P-loop_NTPase"/>
</dbReference>
<feature type="domain" description="FYVE-type" evidence="16">
    <location>
        <begin position="273"/>
        <end position="343"/>
    </location>
</feature>
<sequence>MSAPCVSCGAALPVATKFCFNCGSRVATALAPHMNTIAQAAPHINAAMQAMPPQTATYAAQQAYPPPGYPPAQAPWNAMPTNTNPTFAPQHTAPMPPAAPPIPSLPATKGHAAAAPKPKIEVPPAATGDEAASIYKRMLAAVRGANRNNDEAVSAFKRDCKSYGQGELKAKVFHERLTMYFGGAMMLEHMLPQLARLIPDDRMRKKLLKVHLKQQQQQQQRRDHRPSSTSSMQSSPSGHSNGSHGSERRASTSDVPALRTSESMASKLRIGGYSDNPTCSICSAEFDHLKKRRHRCRKCGASVCSLCSPARMLIPPEQVNADVKSFDFAHPQRVCTICAPLLQPFQQGLIAQFANCHKENPHESKSRFHMPYSKSLEQDCRNAADIIGNFFRPDFGANSDRSIPVAFLKRAHGLAFLTVIKAGMLISAKVGTGVVIAKLPDGSWSAPSAIGTAGISGGFEVGGEIVEFMIILGSPNAVKVFHRTQVSIGGGLSVAVGPYGRDASAQAAASRGGVNANYSYSHSRGLFVGISLEGAIVKCRGDVNNNFYGQQVTPEGILSGQVPRPRAAQCLYDAIEQAMIGVAQHDASSAQSRAQKDWCMHCPCRQFVSKPFSKRCKSCAHEHDKYVPVVYPYKCVLFVFGWLPKNALLPLPWVNGVKTEEEEEEEELHDELLTGICIFTLDDSTMVTDTRKRRRSVSRSRSRSMERRQRRAQRDNAAPAREGNAVVVSEAERAEAERIARIAQQAEERAAKRAAERAAAAAGDSEKSGKGGLALVQDARRSGIPMKLDGASSSNGATTGSAASTESNGTGDGKVVFRSKAQREKEALERLEKKRQEMQQQREAAEAARRQFLQRQQQERQQQQRDAAESARQRRGGATASSGQRGAPRSGQEKRNGGRHSSSNETSSARKDDSSSSTTTTTAAAAVVDPSAIIDEREKQAIKDKYLGKKVQKKKVVKASEKFAKIFQFDWEAGEDTSADLNPLYAKRMDVNLLFGRGYRAGVDLREQRKHNSFLQELAQKRQREQRLADEQNAELTPEEIARREQARQQALRNMQARELDVMRELAAREAQSMGTHWSEKALEDMTERDWRIFREDFDITIKGGRAPKPLRKWEEAHGLPDAVFKAVQALGFERPSPIQMQAIPIGLQRRDVIGIAETGSGKTAAFIIPMISYLYALPATMIARTGEQGPLALVMAPTRELALQIEQEAIKLCKFTAVGLADKQHPIRTLSVVGGQSIEDQAFKLRQGVDIIIGTPGRLMDCMENHYLVLNQCNYVVLDEADRMIDMGFEPQVVAVLENMGSLLKSENEEEMEQQLTLAGAGHDHRLRVTTMFSATMPPEVERLAKTFLRHPAIVKIGDEDSGKNKRIDQRVVFLNPAKKKAKLMELLASFLSGQPRSRKERTADGSKIIVFVNIKKECDVVAKAISAEGFRSTILHGGKSQDQREESLKQFREGFCDILVATDVAGRGLDIPDVTHVINYDLPSKIQNYCHRIGRTGRAGKDGIAISFLCDQDEEIMYDLKQYLVSTNMPVPSELASHPAAKAPPGTRDEKGNVIGKGKRDTVIFAK</sequence>
<dbReference type="GO" id="GO:0003724">
    <property type="term" value="F:RNA helicase activity"/>
    <property type="evidence" value="ECO:0007669"/>
    <property type="project" value="UniProtKB-EC"/>
</dbReference>
<feature type="short sequence motif" description="Q motif" evidence="14">
    <location>
        <begin position="1113"/>
        <end position="1141"/>
    </location>
</feature>
<evidence type="ECO:0000259" key="18">
    <source>
        <dbReference type="PROSITE" id="PS51194"/>
    </source>
</evidence>
<dbReference type="GO" id="GO:0008380">
    <property type="term" value="P:RNA splicing"/>
    <property type="evidence" value="ECO:0007669"/>
    <property type="project" value="UniProtKB-KW"/>
</dbReference>
<feature type="region of interest" description="Disordered" evidence="15">
    <location>
        <begin position="785"/>
        <end position="817"/>
    </location>
</feature>
<evidence type="ECO:0000256" key="8">
    <source>
        <dbReference type="ARBA" id="ARBA00022833"/>
    </source>
</evidence>
<dbReference type="InterPro" id="IPR000629">
    <property type="entry name" value="RNA-helicase_DEAD-box_CS"/>
</dbReference>
<dbReference type="GO" id="GO:0003676">
    <property type="term" value="F:nucleic acid binding"/>
    <property type="evidence" value="ECO:0007669"/>
    <property type="project" value="InterPro"/>
</dbReference>
<feature type="compositionally biased region" description="Basic and acidic residues" evidence="15">
    <location>
        <begin position="862"/>
        <end position="872"/>
    </location>
</feature>
<feature type="domain" description="Helicase ATP-binding" evidence="17">
    <location>
        <begin position="1144"/>
        <end position="1356"/>
    </location>
</feature>
<comment type="similarity">
    <text evidence="11">Belongs to the DEAD box helicase family. DDX23/PRP28 subfamily.</text>
</comment>
<keyword evidence="2" id="KW-0507">mRNA processing</keyword>
<dbReference type="InterPro" id="IPR057634">
    <property type="entry name" value="PAH_ZNF598/HEL2"/>
</dbReference>
<feature type="compositionally biased region" description="Low complexity" evidence="15">
    <location>
        <begin position="227"/>
        <end position="244"/>
    </location>
</feature>
<dbReference type="InterPro" id="IPR014014">
    <property type="entry name" value="RNA_helicase_DEAD_Q_motif"/>
</dbReference>
<dbReference type="InterPro" id="IPR007461">
    <property type="entry name" value="Ysc84_actin-binding"/>
</dbReference>
<keyword evidence="4" id="KW-0547">Nucleotide-binding</keyword>
<dbReference type="PROSITE" id="PS51195">
    <property type="entry name" value="Q_MOTIF"/>
    <property type="match status" value="1"/>
</dbReference>
<dbReference type="PROSITE" id="PS51194">
    <property type="entry name" value="HELICASE_CTER"/>
    <property type="match status" value="1"/>
</dbReference>
<dbReference type="InterPro" id="IPR011011">
    <property type="entry name" value="Znf_FYVE_PHD"/>
</dbReference>
<reference evidence="20" key="1">
    <citation type="submission" date="2021-12" db="EMBL/GenBank/DDBJ databases">
        <title>Prjna785345.</title>
        <authorList>
            <person name="Rujirawat T."/>
            <person name="Krajaejun T."/>
        </authorList>
    </citation>
    <scope>NUCLEOTIDE SEQUENCE</scope>
    <source>
        <strain evidence="20">Pi057C3</strain>
    </source>
</reference>
<dbReference type="EC" id="3.6.4.13" evidence="1"/>
<keyword evidence="10" id="KW-0508">mRNA splicing</keyword>